<feature type="domain" description="ShKT" evidence="4">
    <location>
        <begin position="149"/>
        <end position="187"/>
    </location>
</feature>
<dbReference type="SMART" id="SM00254">
    <property type="entry name" value="ShKT"/>
    <property type="match status" value="3"/>
</dbReference>
<sequence length="190" mass="21525">MKLILVFAALLLFVGMCQGYIQQLPLNAKRRSKERNIPAPEICESDRPKWAQRCPKWAQQGLCEDEMKTRFMEHYCRKSCKLPCKPEPGAIRNPKPPSPPAFCIDYDINCDRWKSMGACESNNVNIKSPLNVYCGVTCDACKAPNPAECHDKRENCKELKREGFCNSTDPIVQYEVKLNCVVTCGFCVPA</sequence>
<dbReference type="PANTHER" id="PTHR21724:SF109">
    <property type="entry name" value="SHKT DOMAIN-CONTAINING PROTEIN"/>
    <property type="match status" value="1"/>
</dbReference>
<keyword evidence="1" id="KW-0800">Toxin</keyword>
<dbReference type="PANTHER" id="PTHR21724">
    <property type="entry name" value="SHKT DOMAIN-CONTAINING PROTEIN"/>
    <property type="match status" value="1"/>
</dbReference>
<dbReference type="GO" id="GO:0090729">
    <property type="term" value="F:toxin activity"/>
    <property type="evidence" value="ECO:0007669"/>
    <property type="project" value="UniProtKB-KW"/>
</dbReference>
<evidence type="ECO:0000256" key="3">
    <source>
        <dbReference type="SAM" id="SignalP"/>
    </source>
</evidence>
<dbReference type="Gene3D" id="1.10.10.1940">
    <property type="match status" value="2"/>
</dbReference>
<reference evidence="5" key="2">
    <citation type="journal article" date="2023" name="Science">
        <title>Genomic signatures of disease resistance in endangered staghorn corals.</title>
        <authorList>
            <person name="Vollmer S.V."/>
            <person name="Selwyn J.D."/>
            <person name="Despard B.A."/>
            <person name="Roesel C.L."/>
        </authorList>
    </citation>
    <scope>NUCLEOTIDE SEQUENCE</scope>
    <source>
        <strain evidence="5">K2</strain>
    </source>
</reference>
<dbReference type="InterPro" id="IPR003582">
    <property type="entry name" value="ShKT_dom"/>
</dbReference>
<name>A0AAD9QPW3_ACRCE</name>
<evidence type="ECO:0000259" key="4">
    <source>
        <dbReference type="PROSITE" id="PS51670"/>
    </source>
</evidence>
<dbReference type="Proteomes" id="UP001249851">
    <property type="component" value="Unassembled WGS sequence"/>
</dbReference>
<protein>
    <recommendedName>
        <fullName evidence="4">ShKT domain-containing protein</fullName>
    </recommendedName>
</protein>
<proteinExistence type="predicted"/>
<evidence type="ECO:0000313" key="5">
    <source>
        <dbReference type="EMBL" id="KAK2565303.1"/>
    </source>
</evidence>
<dbReference type="EMBL" id="JARQWQ010000020">
    <property type="protein sequence ID" value="KAK2565303.1"/>
    <property type="molecule type" value="Genomic_DNA"/>
</dbReference>
<feature type="domain" description="ShKT" evidence="4">
    <location>
        <begin position="43"/>
        <end position="84"/>
    </location>
</feature>
<keyword evidence="6" id="KW-1185">Reference proteome</keyword>
<accession>A0AAD9QPW3</accession>
<evidence type="ECO:0000313" key="6">
    <source>
        <dbReference type="Proteomes" id="UP001249851"/>
    </source>
</evidence>
<dbReference type="PROSITE" id="PS51670">
    <property type="entry name" value="SHKT"/>
    <property type="match status" value="3"/>
</dbReference>
<evidence type="ECO:0000256" key="2">
    <source>
        <dbReference type="PROSITE-ProRule" id="PRU01005"/>
    </source>
</evidence>
<feature type="signal peptide" evidence="3">
    <location>
        <begin position="1"/>
        <end position="19"/>
    </location>
</feature>
<dbReference type="AlphaFoldDB" id="A0AAD9QPW3"/>
<comment type="caution">
    <text evidence="2">Lacks conserved residue(s) required for the propagation of feature annotation.</text>
</comment>
<dbReference type="Pfam" id="PF01549">
    <property type="entry name" value="ShK"/>
    <property type="match status" value="3"/>
</dbReference>
<keyword evidence="3" id="KW-0732">Signal</keyword>
<comment type="caution">
    <text evidence="5">The sequence shown here is derived from an EMBL/GenBank/DDBJ whole genome shotgun (WGS) entry which is preliminary data.</text>
</comment>
<feature type="chain" id="PRO_5042175214" description="ShKT domain-containing protein" evidence="3">
    <location>
        <begin position="20"/>
        <end position="190"/>
    </location>
</feature>
<feature type="domain" description="ShKT" evidence="4">
    <location>
        <begin position="103"/>
        <end position="141"/>
    </location>
</feature>
<evidence type="ECO:0000256" key="1">
    <source>
        <dbReference type="ARBA" id="ARBA00022656"/>
    </source>
</evidence>
<gene>
    <name evidence="5" type="ORF">P5673_011264</name>
</gene>
<reference evidence="5" key="1">
    <citation type="journal article" date="2023" name="G3 (Bethesda)">
        <title>Whole genome assembly and annotation of the endangered Caribbean coral Acropora cervicornis.</title>
        <authorList>
            <person name="Selwyn J.D."/>
            <person name="Vollmer S.V."/>
        </authorList>
    </citation>
    <scope>NUCLEOTIDE SEQUENCE</scope>
    <source>
        <strain evidence="5">K2</strain>
    </source>
</reference>
<organism evidence="5 6">
    <name type="scientific">Acropora cervicornis</name>
    <name type="common">Staghorn coral</name>
    <dbReference type="NCBI Taxonomy" id="6130"/>
    <lineage>
        <taxon>Eukaryota</taxon>
        <taxon>Metazoa</taxon>
        <taxon>Cnidaria</taxon>
        <taxon>Anthozoa</taxon>
        <taxon>Hexacorallia</taxon>
        <taxon>Scleractinia</taxon>
        <taxon>Astrocoeniina</taxon>
        <taxon>Acroporidae</taxon>
        <taxon>Acropora</taxon>
    </lineage>
</organism>